<sequence>MKILAWNCQGLSPSWTVHTLTEMVWLHRPSLVFISKTKCKSRRCDRIKETVDYFHLGVNSVGKGGGLLLLWRKDIDVWLQSFSGHHIDVTVKSDECPERWRFTGFYGYSNLGISMKCWNSMRNRGPYRGHSGRLGTFVDVYRIAGFKTLGSKRWGTLFPRATVLNQDVACSYHAAVWVVLDGIMPPDTSRRKNRFRFEVAWCSTPECAEVIQQAWSSVMEGSPHESVLEKIRAPRVSLLRWNSMCFGNIRGKVRTLDKRICELQALPLTHDRKCEIDRLKDSLENWLGKEELLWKQRAKVHWLAAGDRNTNFFHNKANERRLQKDIKRIKDESGTEVLGKDGILQVILKYFSSMFASTHPMEEAISAGVRCLEPRVTTAMNETLSQLSPRRRSRVP</sequence>
<reference evidence="1" key="2">
    <citation type="journal article" date="2024" name="Plant">
        <title>Genomic evolution and insights into agronomic trait innovations of Sesamum species.</title>
        <authorList>
            <person name="Miao H."/>
            <person name="Wang L."/>
            <person name="Qu L."/>
            <person name="Liu H."/>
            <person name="Sun Y."/>
            <person name="Le M."/>
            <person name="Wang Q."/>
            <person name="Wei S."/>
            <person name="Zheng Y."/>
            <person name="Lin W."/>
            <person name="Duan Y."/>
            <person name="Cao H."/>
            <person name="Xiong S."/>
            <person name="Wang X."/>
            <person name="Wei L."/>
            <person name="Li C."/>
            <person name="Ma Q."/>
            <person name="Ju M."/>
            <person name="Zhao R."/>
            <person name="Li G."/>
            <person name="Mu C."/>
            <person name="Tian Q."/>
            <person name="Mei H."/>
            <person name="Zhang T."/>
            <person name="Gao T."/>
            <person name="Zhang H."/>
        </authorList>
    </citation>
    <scope>NUCLEOTIDE SEQUENCE</scope>
    <source>
        <strain evidence="1">KEN1</strain>
    </source>
</reference>
<gene>
    <name evidence="1" type="ORF">Slati_2670600</name>
</gene>
<dbReference type="PANTHER" id="PTHR35218:SF9">
    <property type="entry name" value="ENDONUCLEASE_EXONUCLEASE_PHOSPHATASE DOMAIN-CONTAINING PROTEIN"/>
    <property type="match status" value="1"/>
</dbReference>
<comment type="caution">
    <text evidence="1">The sequence shown here is derived from an EMBL/GenBank/DDBJ whole genome shotgun (WGS) entry which is preliminary data.</text>
</comment>
<dbReference type="PANTHER" id="PTHR35218">
    <property type="entry name" value="RNASE H DOMAIN-CONTAINING PROTEIN"/>
    <property type="match status" value="1"/>
</dbReference>
<protein>
    <recommendedName>
        <fullName evidence="2">Reverse transcriptase</fullName>
    </recommendedName>
</protein>
<organism evidence="1">
    <name type="scientific">Sesamum latifolium</name>
    <dbReference type="NCBI Taxonomy" id="2727402"/>
    <lineage>
        <taxon>Eukaryota</taxon>
        <taxon>Viridiplantae</taxon>
        <taxon>Streptophyta</taxon>
        <taxon>Embryophyta</taxon>
        <taxon>Tracheophyta</taxon>
        <taxon>Spermatophyta</taxon>
        <taxon>Magnoliopsida</taxon>
        <taxon>eudicotyledons</taxon>
        <taxon>Gunneridae</taxon>
        <taxon>Pentapetalae</taxon>
        <taxon>asterids</taxon>
        <taxon>lamiids</taxon>
        <taxon>Lamiales</taxon>
        <taxon>Pedaliaceae</taxon>
        <taxon>Sesamum</taxon>
    </lineage>
</organism>
<dbReference type="InterPro" id="IPR036691">
    <property type="entry name" value="Endo/exonu/phosph_ase_sf"/>
</dbReference>
<evidence type="ECO:0000313" key="1">
    <source>
        <dbReference type="EMBL" id="KAL0433363.1"/>
    </source>
</evidence>
<dbReference type="AlphaFoldDB" id="A0AAW2VVP9"/>
<accession>A0AAW2VVP9</accession>
<proteinExistence type="predicted"/>
<name>A0AAW2VVP9_9LAMI</name>
<reference evidence="1" key="1">
    <citation type="submission" date="2020-06" db="EMBL/GenBank/DDBJ databases">
        <authorList>
            <person name="Li T."/>
            <person name="Hu X."/>
            <person name="Zhang T."/>
            <person name="Song X."/>
            <person name="Zhang H."/>
            <person name="Dai N."/>
            <person name="Sheng W."/>
            <person name="Hou X."/>
            <person name="Wei L."/>
        </authorList>
    </citation>
    <scope>NUCLEOTIDE SEQUENCE</scope>
    <source>
        <strain evidence="1">KEN1</strain>
        <tissue evidence="1">Leaf</tissue>
    </source>
</reference>
<dbReference type="EMBL" id="JACGWN010000009">
    <property type="protein sequence ID" value="KAL0433363.1"/>
    <property type="molecule type" value="Genomic_DNA"/>
</dbReference>
<evidence type="ECO:0008006" key="2">
    <source>
        <dbReference type="Google" id="ProtNLM"/>
    </source>
</evidence>
<dbReference type="Gene3D" id="3.60.10.10">
    <property type="entry name" value="Endonuclease/exonuclease/phosphatase"/>
    <property type="match status" value="1"/>
</dbReference>
<dbReference type="SUPFAM" id="SSF56219">
    <property type="entry name" value="DNase I-like"/>
    <property type="match status" value="1"/>
</dbReference>